<comment type="caution">
    <text evidence="1">The sequence shown here is derived from an EMBL/GenBank/DDBJ whole genome shotgun (WGS) entry which is preliminary data.</text>
</comment>
<dbReference type="RefSeq" id="WP_380617604.1">
    <property type="nucleotide sequence ID" value="NZ_JBHSDK010000002.1"/>
</dbReference>
<dbReference type="InterPro" id="IPR008767">
    <property type="entry name" value="Phage_SPP1_head-tail_adaptor"/>
</dbReference>
<dbReference type="Pfam" id="PF05521">
    <property type="entry name" value="Phage_HCP"/>
    <property type="match status" value="1"/>
</dbReference>
<reference evidence="2" key="1">
    <citation type="journal article" date="2019" name="Int. J. Syst. Evol. Microbiol.">
        <title>The Global Catalogue of Microorganisms (GCM) 10K type strain sequencing project: providing services to taxonomists for standard genome sequencing and annotation.</title>
        <authorList>
            <consortium name="The Broad Institute Genomics Platform"/>
            <consortium name="The Broad Institute Genome Sequencing Center for Infectious Disease"/>
            <person name="Wu L."/>
            <person name="Ma J."/>
        </authorList>
    </citation>
    <scope>NUCLEOTIDE SEQUENCE [LARGE SCALE GENOMIC DNA]</scope>
    <source>
        <strain evidence="2">IBRC-M 10908</strain>
    </source>
</reference>
<dbReference type="InterPro" id="IPR038666">
    <property type="entry name" value="SSP1_head-tail_sf"/>
</dbReference>
<dbReference type="Gene3D" id="2.40.10.270">
    <property type="entry name" value="Bacteriophage SPP1 head-tail adaptor protein"/>
    <property type="match status" value="1"/>
</dbReference>
<name>A0ABV8TTD0_9ACTN</name>
<organism evidence="1 2">
    <name type="scientific">Salininema proteolyticum</name>
    <dbReference type="NCBI Taxonomy" id="1607685"/>
    <lineage>
        <taxon>Bacteria</taxon>
        <taxon>Bacillati</taxon>
        <taxon>Actinomycetota</taxon>
        <taxon>Actinomycetes</taxon>
        <taxon>Glycomycetales</taxon>
        <taxon>Glycomycetaceae</taxon>
        <taxon>Salininema</taxon>
    </lineage>
</organism>
<dbReference type="Proteomes" id="UP001595823">
    <property type="component" value="Unassembled WGS sequence"/>
</dbReference>
<dbReference type="EMBL" id="JBHSDK010000002">
    <property type="protein sequence ID" value="MFC4333865.1"/>
    <property type="molecule type" value="Genomic_DNA"/>
</dbReference>
<accession>A0ABV8TTD0</accession>
<keyword evidence="2" id="KW-1185">Reference proteome</keyword>
<protein>
    <submittedName>
        <fullName evidence="1">Head-tail adaptor protein</fullName>
    </submittedName>
</protein>
<gene>
    <name evidence="1" type="ORF">ACFPET_01480</name>
</gene>
<proteinExistence type="predicted"/>
<evidence type="ECO:0000313" key="2">
    <source>
        <dbReference type="Proteomes" id="UP001595823"/>
    </source>
</evidence>
<evidence type="ECO:0000313" key="1">
    <source>
        <dbReference type="EMBL" id="MFC4333865.1"/>
    </source>
</evidence>
<sequence length="110" mass="11832">MISHLLNQALTHQRPTTVPDGAGGSTTTMVDLAVKACRVSQSTASERLYGAQAQADHAQPIYFAPGEDVRKDDQLGDDDGRAWRVTAVIRPSKAAYVRADVELIETRGAP</sequence>